<evidence type="ECO:0000313" key="1">
    <source>
        <dbReference type="EMBL" id="KNE94373.1"/>
    </source>
</evidence>
<proteinExistence type="predicted"/>
<keyword evidence="2" id="KW-1185">Reference proteome</keyword>
<dbReference type="Proteomes" id="UP000054564">
    <property type="component" value="Unassembled WGS sequence"/>
</dbReference>
<dbReference type="EMBL" id="AJIL01000118">
    <property type="protein sequence ID" value="KNE94373.1"/>
    <property type="molecule type" value="Genomic_DNA"/>
</dbReference>
<comment type="caution">
    <text evidence="1">The sequence shown here is derived from an EMBL/GenBank/DDBJ whole genome shotgun (WGS) entry which is preliminary data.</text>
</comment>
<dbReference type="AlphaFoldDB" id="A0A0L0V520"/>
<sequence>MPSDDEILASMNKEDLDVDVVSEEENEQEDSNEEVERVPWNLTQMRTALNEIEFVFSANQPTSFKKPGRLTLIHFDR</sequence>
<gene>
    <name evidence="1" type="ORF">PSTG_12273</name>
</gene>
<name>A0A0L0V520_9BASI</name>
<organism evidence="1 2">
    <name type="scientific">Puccinia striiformis f. sp. tritici PST-78</name>
    <dbReference type="NCBI Taxonomy" id="1165861"/>
    <lineage>
        <taxon>Eukaryota</taxon>
        <taxon>Fungi</taxon>
        <taxon>Dikarya</taxon>
        <taxon>Basidiomycota</taxon>
        <taxon>Pucciniomycotina</taxon>
        <taxon>Pucciniomycetes</taxon>
        <taxon>Pucciniales</taxon>
        <taxon>Pucciniaceae</taxon>
        <taxon>Puccinia</taxon>
    </lineage>
</organism>
<protein>
    <submittedName>
        <fullName evidence="1">Uncharacterized protein</fullName>
    </submittedName>
</protein>
<reference evidence="2" key="1">
    <citation type="submission" date="2014-03" db="EMBL/GenBank/DDBJ databases">
        <title>The Genome Sequence of Puccinia striiformis f. sp. tritici PST-78.</title>
        <authorList>
            <consortium name="The Broad Institute Genome Sequencing Platform"/>
            <person name="Cuomo C."/>
            <person name="Hulbert S."/>
            <person name="Chen X."/>
            <person name="Walker B."/>
            <person name="Young S.K."/>
            <person name="Zeng Q."/>
            <person name="Gargeya S."/>
            <person name="Fitzgerald M."/>
            <person name="Haas B."/>
            <person name="Abouelleil A."/>
            <person name="Alvarado L."/>
            <person name="Arachchi H.M."/>
            <person name="Berlin A.M."/>
            <person name="Chapman S.B."/>
            <person name="Goldberg J."/>
            <person name="Griggs A."/>
            <person name="Gujja S."/>
            <person name="Hansen M."/>
            <person name="Howarth C."/>
            <person name="Imamovic A."/>
            <person name="Larimer J."/>
            <person name="McCowan C."/>
            <person name="Montmayeur A."/>
            <person name="Murphy C."/>
            <person name="Neiman D."/>
            <person name="Pearson M."/>
            <person name="Priest M."/>
            <person name="Roberts A."/>
            <person name="Saif S."/>
            <person name="Shea T."/>
            <person name="Sisk P."/>
            <person name="Sykes S."/>
            <person name="Wortman J."/>
            <person name="Nusbaum C."/>
            <person name="Birren B."/>
        </authorList>
    </citation>
    <scope>NUCLEOTIDE SEQUENCE [LARGE SCALE GENOMIC DNA]</scope>
    <source>
        <strain evidence="2">race PST-78</strain>
    </source>
</reference>
<accession>A0A0L0V520</accession>
<evidence type="ECO:0000313" key="2">
    <source>
        <dbReference type="Proteomes" id="UP000054564"/>
    </source>
</evidence>